<keyword evidence="3" id="KW-0444">Lipid biosynthesis</keyword>
<comment type="PTM">
    <text evidence="3">4'-phosphopantetheine is transferred from CoA to a specific serine of apo-ACP by AcpS. This modification is essential for activity because fatty acids are bound in thioester linkage to the sulfhydryl of the prosthetic group.</text>
</comment>
<evidence type="ECO:0000259" key="4">
    <source>
        <dbReference type="PROSITE" id="PS50075"/>
    </source>
</evidence>
<accession>A0A806KQC9</accession>
<dbReference type="GO" id="GO:0000036">
    <property type="term" value="F:acyl carrier activity"/>
    <property type="evidence" value="ECO:0007669"/>
    <property type="project" value="UniProtKB-UniRule"/>
</dbReference>
<comment type="function">
    <text evidence="3">Carrier of the growing fatty acid chain in fatty acid biosynthesis.</text>
</comment>
<keyword evidence="1 3" id="KW-0596">Phosphopantetheine</keyword>
<proteinExistence type="inferred from homology"/>
<protein>
    <recommendedName>
        <fullName evidence="3">Acyl carrier protein</fullName>
        <shortName evidence="3">ACP</shortName>
    </recommendedName>
</protein>
<dbReference type="NCBIfam" id="NF003757">
    <property type="entry name" value="PRK05350.1"/>
    <property type="match status" value="1"/>
</dbReference>
<evidence type="ECO:0000256" key="3">
    <source>
        <dbReference type="HAMAP-Rule" id="MF_01217"/>
    </source>
</evidence>
<comment type="pathway">
    <text evidence="3">Lipid metabolism; fatty acid biosynthesis.</text>
</comment>
<keyword evidence="3" id="KW-0443">Lipid metabolism</keyword>
<feature type="modified residue" description="O-(pantetheine 4'-phosphoryl)serine" evidence="3">
    <location>
        <position position="40"/>
    </location>
</feature>
<evidence type="ECO:0000256" key="2">
    <source>
        <dbReference type="ARBA" id="ARBA00022553"/>
    </source>
</evidence>
<dbReference type="Pfam" id="PF00550">
    <property type="entry name" value="PP-binding"/>
    <property type="match status" value="1"/>
</dbReference>
<keyword evidence="3" id="KW-0963">Cytoplasm</keyword>
<comment type="similarity">
    <text evidence="3">Belongs to the acyl carrier protein (ACP) family.</text>
</comment>
<keyword evidence="3" id="KW-0276">Fatty acid metabolism</keyword>
<dbReference type="UniPathway" id="UPA00094"/>
<evidence type="ECO:0000256" key="1">
    <source>
        <dbReference type="ARBA" id="ARBA00022450"/>
    </source>
</evidence>
<comment type="subcellular location">
    <subcellularLocation>
        <location evidence="3">Cytoplasm</location>
    </subcellularLocation>
</comment>
<gene>
    <name evidence="3" type="primary">acpP</name>
</gene>
<name>A0A806KQC9_9BACT</name>
<dbReference type="EMBL" id="JQ844219">
    <property type="protein sequence ID" value="AGS53039.1"/>
    <property type="molecule type" value="Genomic_DNA"/>
</dbReference>
<dbReference type="PROSITE" id="PS50075">
    <property type="entry name" value="CARRIER"/>
    <property type="match status" value="1"/>
</dbReference>
<dbReference type="InterPro" id="IPR003231">
    <property type="entry name" value="ACP"/>
</dbReference>
<dbReference type="AlphaFoldDB" id="A0A806KQC9"/>
<dbReference type="InterPro" id="IPR009081">
    <property type="entry name" value="PP-bd_ACP"/>
</dbReference>
<sequence>MTTKDEIFQKLQEILAKEFEIEAESITPESQLYEDLELDSIDAVDLLVKMKQYVPGKIDPEQFKKVKTVQDIVDVLYTLIQKN</sequence>
<keyword evidence="2 3" id="KW-0597">Phosphoprotein</keyword>
<dbReference type="HAMAP" id="MF_01217">
    <property type="entry name" value="Acyl_carrier"/>
    <property type="match status" value="1"/>
</dbReference>
<evidence type="ECO:0000313" key="5">
    <source>
        <dbReference type="EMBL" id="AGS53039.1"/>
    </source>
</evidence>
<feature type="domain" description="Carrier" evidence="4">
    <location>
        <begin position="5"/>
        <end position="80"/>
    </location>
</feature>
<dbReference type="Gene3D" id="1.10.1200.10">
    <property type="entry name" value="ACP-like"/>
    <property type="match status" value="1"/>
</dbReference>
<dbReference type="GO" id="GO:0005737">
    <property type="term" value="C:cytoplasm"/>
    <property type="evidence" value="ECO:0007669"/>
    <property type="project" value="UniProtKB-SubCell"/>
</dbReference>
<organism evidence="5">
    <name type="scientific">uncultured bacterium contig00031</name>
    <dbReference type="NCBI Taxonomy" id="1181520"/>
    <lineage>
        <taxon>Bacteria</taxon>
        <taxon>environmental samples</taxon>
    </lineage>
</organism>
<keyword evidence="3" id="KW-0275">Fatty acid biosynthesis</keyword>
<reference evidence="5" key="1">
    <citation type="submission" date="2012-03" db="EMBL/GenBank/DDBJ databases">
        <title>Functional metagenomics reveals considerable lignocellulase gene clusters in the gut microbiome of a wood-feeding higher termite.</title>
        <authorList>
            <person name="Liu N."/>
        </authorList>
    </citation>
    <scope>NUCLEOTIDE SEQUENCE</scope>
</reference>
<dbReference type="InterPro" id="IPR036736">
    <property type="entry name" value="ACP-like_sf"/>
</dbReference>
<dbReference type="SUPFAM" id="SSF47336">
    <property type="entry name" value="ACP-like"/>
    <property type="match status" value="1"/>
</dbReference>